<dbReference type="InterPro" id="IPR001633">
    <property type="entry name" value="EAL_dom"/>
</dbReference>
<dbReference type="Gene3D" id="3.30.70.270">
    <property type="match status" value="1"/>
</dbReference>
<dbReference type="SMART" id="SM00086">
    <property type="entry name" value="PAC"/>
    <property type="match status" value="1"/>
</dbReference>
<dbReference type="SMART" id="SM00052">
    <property type="entry name" value="EAL"/>
    <property type="match status" value="1"/>
</dbReference>
<organism evidence="5 6">
    <name type="scientific">Gloeomargarita lithophora Alchichica-D10</name>
    <dbReference type="NCBI Taxonomy" id="1188229"/>
    <lineage>
        <taxon>Bacteria</taxon>
        <taxon>Bacillati</taxon>
        <taxon>Cyanobacteriota</taxon>
        <taxon>Cyanophyceae</taxon>
        <taxon>Gloeomargaritales</taxon>
        <taxon>Gloeomargaritaceae</taxon>
        <taxon>Gloeomargarita</taxon>
    </lineage>
</organism>
<dbReference type="InterPro" id="IPR000014">
    <property type="entry name" value="PAS"/>
</dbReference>
<dbReference type="AlphaFoldDB" id="A0A1J0A8U3"/>
<feature type="domain" description="PAS" evidence="1">
    <location>
        <begin position="94"/>
        <end position="127"/>
    </location>
</feature>
<dbReference type="OrthoDB" id="425396at2"/>
<dbReference type="InterPro" id="IPR052155">
    <property type="entry name" value="Biofilm_reg_signaling"/>
</dbReference>
<dbReference type="NCBIfam" id="TIGR00254">
    <property type="entry name" value="GGDEF"/>
    <property type="match status" value="1"/>
</dbReference>
<dbReference type="Gene3D" id="3.20.20.450">
    <property type="entry name" value="EAL domain"/>
    <property type="match status" value="1"/>
</dbReference>
<dbReference type="InterPro" id="IPR001610">
    <property type="entry name" value="PAC"/>
</dbReference>
<evidence type="ECO:0000259" key="4">
    <source>
        <dbReference type="PROSITE" id="PS50887"/>
    </source>
</evidence>
<dbReference type="InterPro" id="IPR000700">
    <property type="entry name" value="PAS-assoc_C"/>
</dbReference>
<dbReference type="Gene3D" id="3.30.450.20">
    <property type="entry name" value="PAS domain"/>
    <property type="match status" value="1"/>
</dbReference>
<dbReference type="InterPro" id="IPR043128">
    <property type="entry name" value="Rev_trsase/Diguanyl_cyclase"/>
</dbReference>
<dbReference type="Pfam" id="PF13188">
    <property type="entry name" value="PAS_8"/>
    <property type="match status" value="1"/>
</dbReference>
<dbReference type="SUPFAM" id="SSF55073">
    <property type="entry name" value="Nucleotide cyclase"/>
    <property type="match status" value="1"/>
</dbReference>
<evidence type="ECO:0000259" key="3">
    <source>
        <dbReference type="PROSITE" id="PS50883"/>
    </source>
</evidence>
<dbReference type="InterPro" id="IPR029787">
    <property type="entry name" value="Nucleotide_cyclase"/>
</dbReference>
<dbReference type="STRING" id="1188229.GlitD10_0059"/>
<dbReference type="PANTHER" id="PTHR44757">
    <property type="entry name" value="DIGUANYLATE CYCLASE DGCP"/>
    <property type="match status" value="1"/>
</dbReference>
<dbReference type="Pfam" id="PF00563">
    <property type="entry name" value="EAL"/>
    <property type="match status" value="1"/>
</dbReference>
<dbReference type="CDD" id="cd01949">
    <property type="entry name" value="GGDEF"/>
    <property type="match status" value="1"/>
</dbReference>
<feature type="domain" description="EAL" evidence="3">
    <location>
        <begin position="384"/>
        <end position="635"/>
    </location>
</feature>
<dbReference type="InterPro" id="IPR035965">
    <property type="entry name" value="PAS-like_dom_sf"/>
</dbReference>
<evidence type="ECO:0000313" key="5">
    <source>
        <dbReference type="EMBL" id="APB32360.1"/>
    </source>
</evidence>
<evidence type="ECO:0000259" key="2">
    <source>
        <dbReference type="PROSITE" id="PS50113"/>
    </source>
</evidence>
<dbReference type="InterPro" id="IPR035919">
    <property type="entry name" value="EAL_sf"/>
</dbReference>
<keyword evidence="6" id="KW-1185">Reference proteome</keyword>
<dbReference type="CDD" id="cd00130">
    <property type="entry name" value="PAS"/>
    <property type="match status" value="1"/>
</dbReference>
<dbReference type="SMART" id="SM00091">
    <property type="entry name" value="PAS"/>
    <property type="match status" value="2"/>
</dbReference>
<dbReference type="PROSITE" id="PS50883">
    <property type="entry name" value="EAL"/>
    <property type="match status" value="1"/>
</dbReference>
<dbReference type="SUPFAM" id="SSF55785">
    <property type="entry name" value="PYP-like sensor domain (PAS domain)"/>
    <property type="match status" value="1"/>
</dbReference>
<accession>A0A1J0A8U3</accession>
<dbReference type="KEGG" id="glt:GlitD10_0059"/>
<dbReference type="SMART" id="SM00267">
    <property type="entry name" value="GGDEF"/>
    <property type="match status" value="1"/>
</dbReference>
<dbReference type="Pfam" id="PF00990">
    <property type="entry name" value="GGDEF"/>
    <property type="match status" value="1"/>
</dbReference>
<dbReference type="PROSITE" id="PS50887">
    <property type="entry name" value="GGDEF"/>
    <property type="match status" value="1"/>
</dbReference>
<feature type="domain" description="PAC" evidence="2">
    <location>
        <begin position="165"/>
        <end position="217"/>
    </location>
</feature>
<dbReference type="PANTHER" id="PTHR44757:SF2">
    <property type="entry name" value="BIOFILM ARCHITECTURE MAINTENANCE PROTEIN MBAA"/>
    <property type="match status" value="1"/>
</dbReference>
<evidence type="ECO:0000259" key="1">
    <source>
        <dbReference type="PROSITE" id="PS50112"/>
    </source>
</evidence>
<feature type="domain" description="GGDEF" evidence="4">
    <location>
        <begin position="245"/>
        <end position="375"/>
    </location>
</feature>
<dbReference type="Proteomes" id="UP000180235">
    <property type="component" value="Chromosome"/>
</dbReference>
<dbReference type="InterPro" id="IPR000160">
    <property type="entry name" value="GGDEF_dom"/>
</dbReference>
<dbReference type="CDD" id="cd01948">
    <property type="entry name" value="EAL"/>
    <property type="match status" value="1"/>
</dbReference>
<evidence type="ECO:0000313" key="6">
    <source>
        <dbReference type="Proteomes" id="UP000180235"/>
    </source>
</evidence>
<dbReference type="NCBIfam" id="TIGR00229">
    <property type="entry name" value="sensory_box"/>
    <property type="match status" value="1"/>
</dbReference>
<name>A0A1J0A8U3_9CYAN</name>
<dbReference type="Pfam" id="PF13426">
    <property type="entry name" value="PAS_9"/>
    <property type="match status" value="1"/>
</dbReference>
<dbReference type="PROSITE" id="PS50112">
    <property type="entry name" value="PAS"/>
    <property type="match status" value="1"/>
</dbReference>
<protein>
    <submittedName>
        <fullName evidence="5">PAS fold family</fullName>
    </submittedName>
</protein>
<gene>
    <name evidence="5" type="ORF">GlitD10_0059</name>
</gene>
<dbReference type="RefSeq" id="WP_071453116.1">
    <property type="nucleotide sequence ID" value="NZ_CP017675.1"/>
</dbReference>
<sequence>MAGLGFILLLFFGLLGFSRWWHLRDKYGFFNQLEVGLALVNHQGRIGWANDYFCTLSGYDRLALSGMKPKEEWPLRTVPWGSYRACVWAGGDGYRSFFENAIEGIFQTTVDGRYLRVNPALARIYGYHSPAELVVNLTNIAQQLYVDSQRRAEFVRLLQQQDQVCDFEAEIYRKDGSRIWIAENARAVRDGQGRLLYYEGTVEDITRRKQAEDQLLRHAFYDPLTGLANRALCLERLREWLAQERYFTLLFLDLDRFKLVNDTLGHTVGDELLVQVGQRLQAWLTPADLVARWAGDEFVILLGTGVPAAQQWAEQVLSYLTQPLTIREQEVVVAASIGMVASQGYTQPETLLRDADTAMYQAKLRGKAQWALFDTQMRAQIAGRLQLELDLRRVIERQELVLHYQPIVALATERVVGWEALVRWQHPQRGLISPGEFIPLAEEIGFTLVLGQWVLQTATGQLRHWQQQGLCDDQVYMSVNLSGRQVAHSRLVAWVQTALQESGLLPRCLRLEVTENSISEGVERVVSHLTTLGALGVGLSIDDFGTGYSSLSRLHQFPMDMLKIDRSFICSLGQPGPATNLVQGIVTLAASLEMQVVAEGIETPAQLWELKNMGVTYGQGFLLAKPCPDPWLSVA</sequence>
<dbReference type="EMBL" id="CP017675">
    <property type="protein sequence ID" value="APB32360.1"/>
    <property type="molecule type" value="Genomic_DNA"/>
</dbReference>
<reference evidence="5 6" key="1">
    <citation type="submission" date="2016-10" db="EMBL/GenBank/DDBJ databases">
        <title>Description of Gloeomargarita lithophora gen. nov., sp. nov., a thylakoid-bearing basal-branching cyanobacterium with intracellular carbonates, and proposal for Gloeomargaritales ord. nov.</title>
        <authorList>
            <person name="Moreira D."/>
            <person name="Tavera R."/>
            <person name="Benzerara K."/>
            <person name="Skouri-Panet F."/>
            <person name="Couradeau E."/>
            <person name="Gerard E."/>
            <person name="Loussert C."/>
            <person name="Novelo E."/>
            <person name="Zivanovic Y."/>
            <person name="Lopez-Garcia P."/>
        </authorList>
    </citation>
    <scope>NUCLEOTIDE SEQUENCE [LARGE SCALE GENOMIC DNA]</scope>
    <source>
        <strain evidence="5 6">D10</strain>
    </source>
</reference>
<proteinExistence type="predicted"/>
<dbReference type="SUPFAM" id="SSF141868">
    <property type="entry name" value="EAL domain-like"/>
    <property type="match status" value="1"/>
</dbReference>
<dbReference type="PROSITE" id="PS50113">
    <property type="entry name" value="PAC"/>
    <property type="match status" value="1"/>
</dbReference>